<dbReference type="Gene3D" id="2.40.50.120">
    <property type="match status" value="1"/>
</dbReference>
<evidence type="ECO:0000256" key="1">
    <source>
        <dbReference type="SAM" id="SignalP"/>
    </source>
</evidence>
<dbReference type="SUPFAM" id="SSF50242">
    <property type="entry name" value="TIMP-like"/>
    <property type="match status" value="1"/>
</dbReference>
<proteinExistence type="evidence at transcript level"/>
<feature type="chain" id="PRO_5004053504" evidence="1">
    <location>
        <begin position="19"/>
        <end position="166"/>
    </location>
</feature>
<dbReference type="InterPro" id="IPR008993">
    <property type="entry name" value="TIMP-like_OB-fold"/>
</dbReference>
<dbReference type="EMBL" id="JQ700376">
    <property type="protein sequence ID" value="AFK75476.1"/>
    <property type="molecule type" value="mRNA"/>
</dbReference>
<feature type="signal peptide" evidence="1">
    <location>
        <begin position="1"/>
        <end position="18"/>
    </location>
</feature>
<evidence type="ECO:0000313" key="2">
    <source>
        <dbReference type="EMBL" id="AFK75476.1"/>
    </source>
</evidence>
<reference evidence="2" key="1">
    <citation type="submission" date="2012-02" db="EMBL/GenBank/DDBJ databases">
        <title>The genome of the ctenophore, Pleurobrachia bachei.</title>
        <authorList>
            <person name="Kohn A.B."/>
            <person name="Citarella M."/>
            <person name="Moroz L.L."/>
        </authorList>
    </citation>
    <scope>NUCLEOTIDE SEQUENCE</scope>
</reference>
<sequence length="166" mass="19044">MLPLLFILLFFAPSLTHACKCYIQSDEESICSKYAQKNFIQVTILDVIDEERELRTLEAWEATNPPSNTPPFRRVSVRVSARVVEVYRQDQDSDLSAGDVIELESGYASASCGVGYWINPGATLIINTDNTNNRTWLSRCSFIRDPYSMSDWAWDRLEELLRTYEC</sequence>
<name>M4H270_PLEBA</name>
<keyword evidence="1" id="KW-0732">Signal</keyword>
<organism evidence="2">
    <name type="scientific">Pleurobrachia bachei</name>
    <name type="common">Sea gooseberry</name>
    <dbReference type="NCBI Taxonomy" id="34499"/>
    <lineage>
        <taxon>Eukaryota</taxon>
        <taxon>Metazoa</taxon>
        <taxon>Ctenophora</taxon>
        <taxon>Tentaculata</taxon>
        <taxon>Cydippida</taxon>
        <taxon>Pleurobrachiidae</taxon>
        <taxon>Pleurobrachia</taxon>
    </lineage>
</organism>
<protein>
    <submittedName>
        <fullName evidence="2">Putative secretory peptide-66</fullName>
    </submittedName>
</protein>
<accession>M4H270</accession>
<dbReference type="AlphaFoldDB" id="M4H270"/>